<evidence type="ECO:0000313" key="2">
    <source>
        <dbReference type="Proteomes" id="UP001235030"/>
    </source>
</evidence>
<accession>A0ABY9PXI7</accession>
<organism evidence="1 2">
    <name type="scientific">Terrisporobacter mayombei</name>
    <dbReference type="NCBI Taxonomy" id="1541"/>
    <lineage>
        <taxon>Bacteria</taxon>
        <taxon>Bacillati</taxon>
        <taxon>Bacillota</taxon>
        <taxon>Clostridia</taxon>
        <taxon>Peptostreptococcales</taxon>
        <taxon>Peptostreptococcaceae</taxon>
        <taxon>Terrisporobacter</taxon>
    </lineage>
</organism>
<dbReference type="Gene3D" id="1.25.40.10">
    <property type="entry name" value="Tetratricopeptide repeat domain"/>
    <property type="match status" value="1"/>
</dbReference>
<dbReference type="Proteomes" id="UP001235030">
    <property type="component" value="Chromosome"/>
</dbReference>
<proteinExistence type="predicted"/>
<gene>
    <name evidence="1" type="ORF">TEMA_00840</name>
</gene>
<sequence>MKEYPNNIFLKFRMASLYIVSIPSAKDEEEAKVILNKSIDLFEESAKSSKIEISEVSKYSLSSLYSMNEDFKKAEDVLLSLPKITVDRDDMLVGLYINQNKKDEAIELLRTLTYKKLSSLKMSLDSYISLFAQDKDYDIAKEVLKLQDKLVDIFQVSSIYGVSNNLMYGELYAKEKNIKKTLDYIEKLLECYEMDFNFEKYLLFNKIELNSGVHSKAYILVSLKKLLLDDKYSFLREDKRFDEILNKLYRMCNQHI</sequence>
<name>A0ABY9PXI7_9FIRM</name>
<evidence type="ECO:0000313" key="1">
    <source>
        <dbReference type="EMBL" id="WMT79815.1"/>
    </source>
</evidence>
<reference evidence="1 2" key="1">
    <citation type="submission" date="2022-07" db="EMBL/GenBank/DDBJ databases">
        <title>Genome sequence of Terrisporobacter mayombei DSM6539.</title>
        <authorList>
            <person name="Boeer T."/>
            <person name="Bengelsdorf F.R."/>
            <person name="Daniel R."/>
            <person name="Poehlein A."/>
        </authorList>
    </citation>
    <scope>NUCLEOTIDE SEQUENCE [LARGE SCALE GENOMIC DNA]</scope>
    <source>
        <strain evidence="1 2">DSM 6539</strain>
    </source>
</reference>
<dbReference type="InterPro" id="IPR011990">
    <property type="entry name" value="TPR-like_helical_dom_sf"/>
</dbReference>
<evidence type="ECO:0008006" key="3">
    <source>
        <dbReference type="Google" id="ProtNLM"/>
    </source>
</evidence>
<protein>
    <recommendedName>
        <fullName evidence="3">Tetratricopeptide repeat protein</fullName>
    </recommendedName>
</protein>
<keyword evidence="2" id="KW-1185">Reference proteome</keyword>
<dbReference type="RefSeq" id="WP_228106302.1">
    <property type="nucleotide sequence ID" value="NZ_CP101637.1"/>
</dbReference>
<dbReference type="EMBL" id="CP101637">
    <property type="protein sequence ID" value="WMT79815.1"/>
    <property type="molecule type" value="Genomic_DNA"/>
</dbReference>